<feature type="domain" description="OmpR/PhoB-type" evidence="3">
    <location>
        <begin position="37"/>
        <end position="141"/>
    </location>
</feature>
<dbReference type="SUPFAM" id="SSF46894">
    <property type="entry name" value="C-terminal effector domain of the bipartite response regulators"/>
    <property type="match status" value="1"/>
</dbReference>
<dbReference type="OrthoDB" id="1854730at2"/>
<evidence type="ECO:0000256" key="2">
    <source>
        <dbReference type="PROSITE-ProRule" id="PRU01091"/>
    </source>
</evidence>
<keyword evidence="1 2" id="KW-0238">DNA-binding</keyword>
<name>A0A855A4H7_9FIRM</name>
<dbReference type="GO" id="GO:0000160">
    <property type="term" value="P:phosphorelay signal transduction system"/>
    <property type="evidence" value="ECO:0007669"/>
    <property type="project" value="InterPro"/>
</dbReference>
<reference evidence="4 5" key="1">
    <citation type="submission" date="2017-07" db="EMBL/GenBank/DDBJ databases">
        <title>Prevalence of linear plasmids in Cutibacterium (Propionibacterium) acnes isolates obtained from prostatic tissue.</title>
        <authorList>
            <person name="Davidsson S."/>
            <person name="Carlsson J."/>
            <person name="Molling P."/>
            <person name="Andren O."/>
            <person name="Andersson S.-O."/>
            <person name="Brzuszkiewicz E."/>
            <person name="Poehlein A."/>
            <person name="Al-Zeer M."/>
            <person name="Brinkmann V."/>
            <person name="Scavenius C."/>
            <person name="Nazipi S."/>
            <person name="Soderquist B."/>
            <person name="Bruggemann H."/>
        </authorList>
    </citation>
    <scope>NUCLEOTIDE SEQUENCE [LARGE SCALE GENOMIC DNA]</scope>
    <source>
        <strain evidence="4 5">DSM 753</strain>
    </source>
</reference>
<dbReference type="InterPro" id="IPR036388">
    <property type="entry name" value="WH-like_DNA-bd_sf"/>
</dbReference>
<accession>A0A855A4H7</accession>
<dbReference type="CDD" id="cd00383">
    <property type="entry name" value="trans_reg_C"/>
    <property type="match status" value="1"/>
</dbReference>
<dbReference type="PROSITE" id="PS51755">
    <property type="entry name" value="OMPR_PHOB"/>
    <property type="match status" value="1"/>
</dbReference>
<sequence>MPKMIIIECSDEEADRMVEQLKNMVAEYEYHPYHGPGKLYEFGTLRIDQPKQEVTIDGTAVDLTRREFELLGLLAEHLNRALPAAFLHNAVWTHPDSEHGEEEVAAYIAALREKLKLDQPGSPCRIVDEDTERGPGYRFTCSAG</sequence>
<evidence type="ECO:0000313" key="5">
    <source>
        <dbReference type="Proteomes" id="UP000220611"/>
    </source>
</evidence>
<proteinExistence type="predicted"/>
<keyword evidence="5" id="KW-1185">Reference proteome</keyword>
<dbReference type="GO" id="GO:0006355">
    <property type="term" value="P:regulation of DNA-templated transcription"/>
    <property type="evidence" value="ECO:0007669"/>
    <property type="project" value="InterPro"/>
</dbReference>
<evidence type="ECO:0000259" key="3">
    <source>
        <dbReference type="PROSITE" id="PS51755"/>
    </source>
</evidence>
<dbReference type="GO" id="GO:0003677">
    <property type="term" value="F:DNA binding"/>
    <property type="evidence" value="ECO:0007669"/>
    <property type="project" value="UniProtKB-UniRule"/>
</dbReference>
<dbReference type="InterPro" id="IPR016032">
    <property type="entry name" value="Sig_transdc_resp-reg_C-effctor"/>
</dbReference>
<dbReference type="AlphaFoldDB" id="A0A855A4H7"/>
<dbReference type="Gene3D" id="1.10.10.10">
    <property type="entry name" value="Winged helix-like DNA-binding domain superfamily/Winged helix DNA-binding domain"/>
    <property type="match status" value="1"/>
</dbReference>
<gene>
    <name evidence="4" type="ORF">CH238_06995</name>
</gene>
<evidence type="ECO:0000313" key="4">
    <source>
        <dbReference type="EMBL" id="PEQ24704.1"/>
    </source>
</evidence>
<dbReference type="InterPro" id="IPR001867">
    <property type="entry name" value="OmpR/PhoB-type_DNA-bd"/>
</dbReference>
<dbReference type="SMART" id="SM00862">
    <property type="entry name" value="Trans_reg_C"/>
    <property type="match status" value="1"/>
</dbReference>
<dbReference type="Pfam" id="PF00486">
    <property type="entry name" value="Trans_reg_C"/>
    <property type="match status" value="1"/>
</dbReference>
<comment type="caution">
    <text evidence="4">The sequence shown here is derived from an EMBL/GenBank/DDBJ whole genome shotgun (WGS) entry which is preliminary data.</text>
</comment>
<feature type="DNA-binding region" description="OmpR/PhoB-type" evidence="2">
    <location>
        <begin position="37"/>
        <end position="141"/>
    </location>
</feature>
<dbReference type="Proteomes" id="UP000220611">
    <property type="component" value="Unassembled WGS sequence"/>
</dbReference>
<organism evidence="4 5">
    <name type="scientific">[Clostridium] leptum DSM 753</name>
    <dbReference type="NCBI Taxonomy" id="428125"/>
    <lineage>
        <taxon>Bacteria</taxon>
        <taxon>Bacillati</taxon>
        <taxon>Bacillota</taxon>
        <taxon>Clostridia</taxon>
        <taxon>Eubacteriales</taxon>
        <taxon>Oscillospiraceae</taxon>
        <taxon>Oscillospiraceae incertae sedis</taxon>
    </lineage>
</organism>
<dbReference type="EMBL" id="NOXF01000004">
    <property type="protein sequence ID" value="PEQ24704.1"/>
    <property type="molecule type" value="Genomic_DNA"/>
</dbReference>
<evidence type="ECO:0000256" key="1">
    <source>
        <dbReference type="ARBA" id="ARBA00023125"/>
    </source>
</evidence>
<protein>
    <submittedName>
        <fullName evidence="4">Transcriptional regulator</fullName>
    </submittedName>
</protein>